<accession>A0A1I0PDZ1</accession>
<protein>
    <submittedName>
        <fullName evidence="1">Uncharacterized protein</fullName>
    </submittedName>
</protein>
<dbReference type="STRING" id="1202768.SAMN05216285_2396"/>
<gene>
    <name evidence="1" type="ORF">SAMN05216285_2396</name>
</gene>
<evidence type="ECO:0000313" key="1">
    <source>
        <dbReference type="EMBL" id="SEW11820.1"/>
    </source>
</evidence>
<dbReference type="EMBL" id="FOIS01000003">
    <property type="protein sequence ID" value="SEW11820.1"/>
    <property type="molecule type" value="Genomic_DNA"/>
</dbReference>
<proteinExistence type="predicted"/>
<keyword evidence="2" id="KW-1185">Reference proteome</keyword>
<sequence>MPLIVEGNDERTDRNEVEPIDYREFEATDRDRPGQQRIDVTDLHAAGIEEFVRTTVGTDAVSLEHRGARTYLLLEE</sequence>
<dbReference type="OrthoDB" id="204552at2157"/>
<organism evidence="1 2">
    <name type="scientific">Natrinema salifodinae</name>
    <dbReference type="NCBI Taxonomy" id="1202768"/>
    <lineage>
        <taxon>Archaea</taxon>
        <taxon>Methanobacteriati</taxon>
        <taxon>Methanobacteriota</taxon>
        <taxon>Stenosarchaea group</taxon>
        <taxon>Halobacteria</taxon>
        <taxon>Halobacteriales</taxon>
        <taxon>Natrialbaceae</taxon>
        <taxon>Natrinema</taxon>
    </lineage>
</organism>
<dbReference type="Proteomes" id="UP000183275">
    <property type="component" value="Unassembled WGS sequence"/>
</dbReference>
<name>A0A1I0PDZ1_9EURY</name>
<dbReference type="RefSeq" id="WP_049988825.1">
    <property type="nucleotide sequence ID" value="NZ_FOIS01000003.1"/>
</dbReference>
<dbReference type="AlphaFoldDB" id="A0A1I0PDZ1"/>
<reference evidence="2" key="1">
    <citation type="submission" date="2016-10" db="EMBL/GenBank/DDBJ databases">
        <authorList>
            <person name="Varghese N."/>
        </authorList>
    </citation>
    <scope>NUCLEOTIDE SEQUENCE [LARGE SCALE GENOMIC DNA]</scope>
    <source>
        <strain evidence="2">CGMCC 1.12284</strain>
    </source>
</reference>
<dbReference type="eggNOG" id="arCOG10766">
    <property type="taxonomic scope" value="Archaea"/>
</dbReference>
<evidence type="ECO:0000313" key="2">
    <source>
        <dbReference type="Proteomes" id="UP000183275"/>
    </source>
</evidence>